<protein>
    <submittedName>
        <fullName evidence="2">Extracellular solute-binding protein</fullName>
    </submittedName>
</protein>
<evidence type="ECO:0000256" key="1">
    <source>
        <dbReference type="SAM" id="SignalP"/>
    </source>
</evidence>
<keyword evidence="3" id="KW-1185">Reference proteome</keyword>
<feature type="chain" id="PRO_5047344363" evidence="1">
    <location>
        <begin position="19"/>
        <end position="434"/>
    </location>
</feature>
<comment type="caution">
    <text evidence="2">The sequence shown here is derived from an EMBL/GenBank/DDBJ whole genome shotgun (WGS) entry which is preliminary data.</text>
</comment>
<evidence type="ECO:0000313" key="2">
    <source>
        <dbReference type="EMBL" id="MFD1362436.1"/>
    </source>
</evidence>
<dbReference type="Pfam" id="PF01547">
    <property type="entry name" value="SBP_bac_1"/>
    <property type="match status" value="1"/>
</dbReference>
<reference evidence="3" key="1">
    <citation type="journal article" date="2019" name="Int. J. Syst. Evol. Microbiol.">
        <title>The Global Catalogue of Microorganisms (GCM) 10K type strain sequencing project: providing services to taxonomists for standard genome sequencing and annotation.</title>
        <authorList>
            <consortium name="The Broad Institute Genomics Platform"/>
            <consortium name="The Broad Institute Genome Sequencing Center for Infectious Disease"/>
            <person name="Wu L."/>
            <person name="Ma J."/>
        </authorList>
    </citation>
    <scope>NUCLEOTIDE SEQUENCE [LARGE SCALE GENOMIC DNA]</scope>
    <source>
        <strain evidence="3">CCUG 54822</strain>
    </source>
</reference>
<feature type="signal peptide" evidence="1">
    <location>
        <begin position="1"/>
        <end position="18"/>
    </location>
</feature>
<dbReference type="SUPFAM" id="SSF53850">
    <property type="entry name" value="Periplasmic binding protein-like II"/>
    <property type="match status" value="1"/>
</dbReference>
<dbReference type="PROSITE" id="PS51257">
    <property type="entry name" value="PROKAR_LIPOPROTEIN"/>
    <property type="match status" value="1"/>
</dbReference>
<dbReference type="PANTHER" id="PTHR43649:SF12">
    <property type="entry name" value="DIACETYLCHITOBIOSE BINDING PROTEIN DASA"/>
    <property type="match status" value="1"/>
</dbReference>
<evidence type="ECO:0000313" key="3">
    <source>
        <dbReference type="Proteomes" id="UP001597178"/>
    </source>
</evidence>
<gene>
    <name evidence="2" type="ORF">ACFQ4A_12285</name>
</gene>
<dbReference type="InterPro" id="IPR050490">
    <property type="entry name" value="Bact_solute-bd_prot1"/>
</dbReference>
<proteinExistence type="predicted"/>
<dbReference type="Gene3D" id="3.40.190.10">
    <property type="entry name" value="Periplasmic binding protein-like II"/>
    <property type="match status" value="2"/>
</dbReference>
<dbReference type="PANTHER" id="PTHR43649">
    <property type="entry name" value="ARABINOSE-BINDING PROTEIN-RELATED"/>
    <property type="match status" value="1"/>
</dbReference>
<dbReference type="RefSeq" id="WP_382400983.1">
    <property type="nucleotide sequence ID" value="NZ_JBHTNH010000026.1"/>
</dbReference>
<dbReference type="EMBL" id="JBHTNH010000026">
    <property type="protein sequence ID" value="MFD1362436.1"/>
    <property type="molecule type" value="Genomic_DNA"/>
</dbReference>
<sequence length="434" mass="48045">MKKLFGALLFTFVFILGACSSDDAGGESDGGSSSDGEQSISVAMVKGAETKAISELVPQFEEETGIKVDLNEFNYDTLYERIYNDLRSEGGAYDVIFADDPWMPMFAGGDFLTPLDELDYTPDDDFAKMSRQVSMWPAPSGPRLPGSDPDEEPRYYGVPAVGNVQLFFYRKDILDEAPETWDDVVTAAEEHKDEIEYGFVPRGARGNAIASNFSAFLWSHGANFFDDEWNVTLDNPEAIEALELYVSLKEYAPDGVANYNADELGRVMGQGDGLMSVVWPVWGEEMEKEDSAVKGKIGYSLVPKAEGQEHAPMIGNWIMGIPQISENKDPALEFIKWASSEEVQVEMTRSGGLPTRKSVLTDSELNEDIPYLEAVADGLENANFRPRTPLYSEVESIYGTVLNQALTEDLTPEEALTQAADEIEKLMEDNGYYN</sequence>
<dbReference type="InterPro" id="IPR006059">
    <property type="entry name" value="SBP"/>
</dbReference>
<organism evidence="2 3">
    <name type="scientific">Lentibacillus salinarum</name>
    <dbReference type="NCBI Taxonomy" id="446820"/>
    <lineage>
        <taxon>Bacteria</taxon>
        <taxon>Bacillati</taxon>
        <taxon>Bacillota</taxon>
        <taxon>Bacilli</taxon>
        <taxon>Bacillales</taxon>
        <taxon>Bacillaceae</taxon>
        <taxon>Lentibacillus</taxon>
    </lineage>
</organism>
<dbReference type="Proteomes" id="UP001597178">
    <property type="component" value="Unassembled WGS sequence"/>
</dbReference>
<keyword evidence="1" id="KW-0732">Signal</keyword>
<accession>A0ABW3ZVL9</accession>
<name>A0ABW3ZVL9_9BACI</name>